<sequence length="75" mass="8908">MISELNFEEFHKILNELTVEGTPSYKGSLFAFFTINFSDKPFYGYISKNDFEISKNSNIWLVPFTIRGNYQKKRR</sequence>
<dbReference type="AlphaFoldDB" id="A0A644SPH8"/>
<evidence type="ECO:0000313" key="1">
    <source>
        <dbReference type="EMBL" id="MPL56554.1"/>
    </source>
</evidence>
<organism evidence="1">
    <name type="scientific">bioreactor metagenome</name>
    <dbReference type="NCBI Taxonomy" id="1076179"/>
    <lineage>
        <taxon>unclassified sequences</taxon>
        <taxon>metagenomes</taxon>
        <taxon>ecological metagenomes</taxon>
    </lineage>
</organism>
<dbReference type="EMBL" id="VSSQ01000003">
    <property type="protein sequence ID" value="MPL56554.1"/>
    <property type="molecule type" value="Genomic_DNA"/>
</dbReference>
<reference evidence="1" key="1">
    <citation type="submission" date="2019-08" db="EMBL/GenBank/DDBJ databases">
        <authorList>
            <person name="Kucharzyk K."/>
            <person name="Murdoch R.W."/>
            <person name="Higgins S."/>
            <person name="Loffler F."/>
        </authorList>
    </citation>
    <scope>NUCLEOTIDE SEQUENCE</scope>
</reference>
<proteinExistence type="predicted"/>
<name>A0A644SPH8_9ZZZZ</name>
<comment type="caution">
    <text evidence="1">The sequence shown here is derived from an EMBL/GenBank/DDBJ whole genome shotgun (WGS) entry which is preliminary data.</text>
</comment>
<gene>
    <name evidence="1" type="ORF">SDC9_02040</name>
</gene>
<protein>
    <submittedName>
        <fullName evidence="1">Uncharacterized protein</fullName>
    </submittedName>
</protein>
<accession>A0A644SPH8</accession>